<feature type="transmembrane region" description="Helical" evidence="6">
    <location>
        <begin position="99"/>
        <end position="121"/>
    </location>
</feature>
<evidence type="ECO:0000256" key="7">
    <source>
        <dbReference type="SAM" id="SignalP"/>
    </source>
</evidence>
<evidence type="ECO:0000256" key="6">
    <source>
        <dbReference type="SAM" id="Phobius"/>
    </source>
</evidence>
<name>A0A8T2NA06_9TELE</name>
<feature type="compositionally biased region" description="Polar residues" evidence="5">
    <location>
        <begin position="273"/>
        <end position="292"/>
    </location>
</feature>
<evidence type="ECO:0000256" key="2">
    <source>
        <dbReference type="ARBA" id="ARBA00022692"/>
    </source>
</evidence>
<feature type="region of interest" description="Disordered" evidence="5">
    <location>
        <begin position="273"/>
        <end position="297"/>
    </location>
</feature>
<feature type="domain" description="G-protein coupled receptors family 2 profile 2" evidence="8">
    <location>
        <begin position="1"/>
        <end position="118"/>
    </location>
</feature>
<feature type="transmembrane region" description="Helical" evidence="6">
    <location>
        <begin position="168"/>
        <end position="191"/>
    </location>
</feature>
<dbReference type="GO" id="GO:0007166">
    <property type="term" value="P:cell surface receptor signaling pathway"/>
    <property type="evidence" value="ECO:0007669"/>
    <property type="project" value="InterPro"/>
</dbReference>
<dbReference type="PROSITE" id="PS50261">
    <property type="entry name" value="G_PROTEIN_RECEP_F2_4"/>
    <property type="match status" value="1"/>
</dbReference>
<dbReference type="AlphaFoldDB" id="A0A8T2NA06"/>
<reference evidence="9" key="1">
    <citation type="thesis" date="2021" institute="BYU ScholarsArchive" country="Provo, UT, USA">
        <title>Applications of and Algorithms for Genome Assembly and Genomic Analyses with an Emphasis on Marine Teleosts.</title>
        <authorList>
            <person name="Pickett B.D."/>
        </authorList>
    </citation>
    <scope>NUCLEOTIDE SEQUENCE</scope>
    <source>
        <strain evidence="9">HI-2016</strain>
    </source>
</reference>
<keyword evidence="2 6" id="KW-0812">Transmembrane</keyword>
<proteinExistence type="predicted"/>
<evidence type="ECO:0000259" key="8">
    <source>
        <dbReference type="PROSITE" id="PS50261"/>
    </source>
</evidence>
<comment type="subcellular location">
    <subcellularLocation>
        <location evidence="1">Membrane</location>
        <topology evidence="1">Multi-pass membrane protein</topology>
    </subcellularLocation>
</comment>
<dbReference type="GO" id="GO:0004930">
    <property type="term" value="F:G protein-coupled receptor activity"/>
    <property type="evidence" value="ECO:0007669"/>
    <property type="project" value="InterPro"/>
</dbReference>
<feature type="non-terminal residue" evidence="9">
    <location>
        <position position="1"/>
    </location>
</feature>
<evidence type="ECO:0000256" key="5">
    <source>
        <dbReference type="SAM" id="MobiDB-lite"/>
    </source>
</evidence>
<dbReference type="EMBL" id="JAFBMS010000091">
    <property type="protein sequence ID" value="KAG9337263.1"/>
    <property type="molecule type" value="Genomic_DNA"/>
</dbReference>
<sequence>MIPVSSCLSLLIFNILFLSGTKNSPGQPPPVVLDANKIPESEVHVDPDRGPCTAVAAMMHFFLLATFTWSSLYAAQMLLHLKTVRSSQRGKASVIKPILIATAIGWGFPLVVVSVTLAATYRVNNPLNYRQEELNTLKELLSNLSLAVLLSLSWLLGYLIMLTNDSKAVLALSIVFCIFNTTQGLQIFILFPDWAKITTKARTVQVPSISISLHSRTYHMKAGSDIIGDTSETYRPIEMDFLSSRWSLPPAEQCNQYIKENCVFTQPSRQQEGTMTTPAANFSPTPSSTSTCRGIHPPVGGMLHSEI</sequence>
<dbReference type="Pfam" id="PF00002">
    <property type="entry name" value="7tm_2"/>
    <property type="match status" value="1"/>
</dbReference>
<evidence type="ECO:0000256" key="1">
    <source>
        <dbReference type="ARBA" id="ARBA00004141"/>
    </source>
</evidence>
<dbReference type="PANTHER" id="PTHR47767">
    <property type="entry name" value="ADHESION G PROTEIN-COUPLED RECEPTOR G7"/>
    <property type="match status" value="1"/>
</dbReference>
<dbReference type="PANTHER" id="PTHR47767:SF1">
    <property type="entry name" value="ADHESION G PROTEIN-COUPLED RECEPTOR G7"/>
    <property type="match status" value="1"/>
</dbReference>
<dbReference type="InterPro" id="IPR000832">
    <property type="entry name" value="GPCR_2_secretin-like"/>
</dbReference>
<keyword evidence="4 6" id="KW-0472">Membrane</keyword>
<organism evidence="9 10">
    <name type="scientific">Albula glossodonta</name>
    <name type="common">roundjaw bonefish</name>
    <dbReference type="NCBI Taxonomy" id="121402"/>
    <lineage>
        <taxon>Eukaryota</taxon>
        <taxon>Metazoa</taxon>
        <taxon>Chordata</taxon>
        <taxon>Craniata</taxon>
        <taxon>Vertebrata</taxon>
        <taxon>Euteleostomi</taxon>
        <taxon>Actinopterygii</taxon>
        <taxon>Neopterygii</taxon>
        <taxon>Teleostei</taxon>
        <taxon>Albuliformes</taxon>
        <taxon>Albulidae</taxon>
        <taxon>Albula</taxon>
    </lineage>
</organism>
<feature type="signal peptide" evidence="7">
    <location>
        <begin position="1"/>
        <end position="26"/>
    </location>
</feature>
<feature type="chain" id="PRO_5035801586" description="G-protein coupled receptors family 2 profile 2 domain-containing protein" evidence="7">
    <location>
        <begin position="27"/>
        <end position="307"/>
    </location>
</feature>
<evidence type="ECO:0000313" key="10">
    <source>
        <dbReference type="Proteomes" id="UP000824540"/>
    </source>
</evidence>
<protein>
    <recommendedName>
        <fullName evidence="8">G-protein coupled receptors family 2 profile 2 domain-containing protein</fullName>
    </recommendedName>
</protein>
<feature type="transmembrane region" description="Helical" evidence="6">
    <location>
        <begin position="57"/>
        <end position="79"/>
    </location>
</feature>
<dbReference type="OrthoDB" id="1100386at2759"/>
<evidence type="ECO:0000313" key="9">
    <source>
        <dbReference type="EMBL" id="KAG9337263.1"/>
    </source>
</evidence>
<dbReference type="Proteomes" id="UP000824540">
    <property type="component" value="Unassembled WGS sequence"/>
</dbReference>
<dbReference type="GO" id="GO:0016020">
    <property type="term" value="C:membrane"/>
    <property type="evidence" value="ECO:0007669"/>
    <property type="project" value="UniProtKB-SubCell"/>
</dbReference>
<gene>
    <name evidence="9" type="ORF">JZ751_029548</name>
</gene>
<feature type="transmembrane region" description="Helical" evidence="6">
    <location>
        <begin position="141"/>
        <end position="161"/>
    </location>
</feature>
<keyword evidence="7" id="KW-0732">Signal</keyword>
<comment type="caution">
    <text evidence="9">The sequence shown here is derived from an EMBL/GenBank/DDBJ whole genome shotgun (WGS) entry which is preliminary data.</text>
</comment>
<accession>A0A8T2NA06</accession>
<dbReference type="InterPro" id="IPR053066">
    <property type="entry name" value="ADGR_G7"/>
</dbReference>
<evidence type="ECO:0000256" key="4">
    <source>
        <dbReference type="ARBA" id="ARBA00023136"/>
    </source>
</evidence>
<keyword evidence="10" id="KW-1185">Reference proteome</keyword>
<dbReference type="Gene3D" id="1.20.1070.10">
    <property type="entry name" value="Rhodopsin 7-helix transmembrane proteins"/>
    <property type="match status" value="2"/>
</dbReference>
<evidence type="ECO:0000256" key="3">
    <source>
        <dbReference type="ARBA" id="ARBA00022989"/>
    </source>
</evidence>
<dbReference type="InterPro" id="IPR017981">
    <property type="entry name" value="GPCR_2-like_7TM"/>
</dbReference>
<keyword evidence="3 6" id="KW-1133">Transmembrane helix</keyword>